<dbReference type="InterPro" id="IPR001387">
    <property type="entry name" value="Cro/C1-type_HTH"/>
</dbReference>
<evidence type="ECO:0000259" key="2">
    <source>
        <dbReference type="PROSITE" id="PS50943"/>
    </source>
</evidence>
<feature type="domain" description="HTH cro/C1-type" evidence="2">
    <location>
        <begin position="34"/>
        <end position="64"/>
    </location>
</feature>
<dbReference type="AlphaFoldDB" id="A0A2W4SU34"/>
<dbReference type="EMBL" id="QJPH01000364">
    <property type="protein sequence ID" value="PZN76184.1"/>
    <property type="molecule type" value="Genomic_DNA"/>
</dbReference>
<sequence>MAKTLKEKMAALSPARRQTIADMTAGLVAEEKSLRDLRQALALTQEHLAETLGVGQESVSRMEKRSDLLLSTLRGYVRAMGGELRLVAEFPGRPPVLIAGLAPMAPGPDEKAGAGSLDAQA</sequence>
<evidence type="ECO:0000313" key="3">
    <source>
        <dbReference type="EMBL" id="PZN76184.1"/>
    </source>
</evidence>
<reference evidence="3 4" key="1">
    <citation type="journal article" date="2018" name="Aquat. Microb. Ecol.">
        <title>Gammaproteobacterial methanotrophs dominate.</title>
        <authorList>
            <person name="Rissanen A.J."/>
            <person name="Saarenheimo J."/>
            <person name="Tiirola M."/>
            <person name="Peura S."/>
            <person name="Aalto S.L."/>
            <person name="Karvinen A."/>
            <person name="Nykanen H."/>
        </authorList>
    </citation>
    <scope>NUCLEOTIDE SEQUENCE [LARGE SCALE GENOMIC DNA]</scope>
    <source>
        <strain evidence="3">AMbin10</strain>
    </source>
</reference>
<evidence type="ECO:0000313" key="4">
    <source>
        <dbReference type="Proteomes" id="UP000249396"/>
    </source>
</evidence>
<dbReference type="GO" id="GO:0003677">
    <property type="term" value="F:DNA binding"/>
    <property type="evidence" value="ECO:0007669"/>
    <property type="project" value="InterPro"/>
</dbReference>
<dbReference type="SUPFAM" id="SSF47413">
    <property type="entry name" value="lambda repressor-like DNA-binding domains"/>
    <property type="match status" value="1"/>
</dbReference>
<dbReference type="PROSITE" id="PS50943">
    <property type="entry name" value="HTH_CROC1"/>
    <property type="match status" value="1"/>
</dbReference>
<dbReference type="InterPro" id="IPR010982">
    <property type="entry name" value="Lambda_DNA-bd_dom_sf"/>
</dbReference>
<proteinExistence type="predicted"/>
<evidence type="ECO:0000256" key="1">
    <source>
        <dbReference type="SAM" id="MobiDB-lite"/>
    </source>
</evidence>
<comment type="caution">
    <text evidence="3">The sequence shown here is derived from an EMBL/GenBank/DDBJ whole genome shotgun (WGS) entry which is preliminary data.</text>
</comment>
<feature type="region of interest" description="Disordered" evidence="1">
    <location>
        <begin position="102"/>
        <end position="121"/>
    </location>
</feature>
<protein>
    <submittedName>
        <fullName evidence="3">Transcriptional regulator</fullName>
    </submittedName>
</protein>
<dbReference type="Proteomes" id="UP000249396">
    <property type="component" value="Unassembled WGS sequence"/>
</dbReference>
<accession>A0A2W4SU34</accession>
<name>A0A2W4SU34_9GAMM</name>
<gene>
    <name evidence="3" type="ORF">DM484_17090</name>
</gene>
<dbReference type="CDD" id="cd00093">
    <property type="entry name" value="HTH_XRE"/>
    <property type="match status" value="1"/>
</dbReference>
<organism evidence="3 4">
    <name type="scientific">Candidatus Methylumidiphilus alinenensis</name>
    <dbReference type="NCBI Taxonomy" id="2202197"/>
    <lineage>
        <taxon>Bacteria</taxon>
        <taxon>Pseudomonadati</taxon>
        <taxon>Pseudomonadota</taxon>
        <taxon>Gammaproteobacteria</taxon>
        <taxon>Methylococcales</taxon>
        <taxon>Candidatus Methylumidiphilus</taxon>
    </lineage>
</organism>
<dbReference type="Pfam" id="PF01381">
    <property type="entry name" value="HTH_3"/>
    <property type="match status" value="1"/>
</dbReference>
<dbReference type="Gene3D" id="1.10.260.40">
    <property type="entry name" value="lambda repressor-like DNA-binding domains"/>
    <property type="match status" value="1"/>
</dbReference>
<dbReference type="SMART" id="SM00530">
    <property type="entry name" value="HTH_XRE"/>
    <property type="match status" value="1"/>
</dbReference>